<keyword evidence="1" id="KW-0614">Plasmid</keyword>
<name>A0A2D2LXT4_FAUOS</name>
<organism evidence="1 2">
    <name type="scientific">Faucicola osloensis</name>
    <name type="common">Moraxella osloensis</name>
    <dbReference type="NCBI Taxonomy" id="34062"/>
    <lineage>
        <taxon>Bacteria</taxon>
        <taxon>Pseudomonadati</taxon>
        <taxon>Pseudomonadota</taxon>
        <taxon>Gammaproteobacteria</taxon>
        <taxon>Moraxellales</taxon>
        <taxon>Moraxellaceae</taxon>
        <taxon>Faucicola</taxon>
    </lineage>
</organism>
<reference evidence="2" key="1">
    <citation type="submission" date="2017-10" db="EMBL/GenBank/DDBJ databases">
        <title>Complete genome sequence of Moraxella osloensis NP7 isolated from human skin.</title>
        <authorList>
            <person name="Lee K."/>
            <person name="Lim J.Y."/>
            <person name="Hwang I."/>
        </authorList>
    </citation>
    <scope>NUCLEOTIDE SEQUENCE [LARGE SCALE GENOMIC DNA]</scope>
    <source>
        <strain evidence="2">NP7</strain>
        <plasmid evidence="2">pnp7-1</plasmid>
    </source>
</reference>
<proteinExistence type="predicted"/>
<dbReference type="Proteomes" id="UP000229340">
    <property type="component" value="Plasmid pNP7-1"/>
</dbReference>
<sequence length="69" mass="7529">MTVGFLLSSIFNAWCQQASLVGTGGRGALYQVIAISNKKPSILGKRASQKAKKRFYRSSENHQINAKTA</sequence>
<protein>
    <submittedName>
        <fullName evidence="1">Uncharacterized protein</fullName>
    </submittedName>
</protein>
<gene>
    <name evidence="1" type="ORF">NP7_10555</name>
</gene>
<geneLocation type="plasmid" evidence="2">
    <name>pnp7-1</name>
</geneLocation>
<dbReference type="AlphaFoldDB" id="A0A2D2LXT4"/>
<dbReference type="EMBL" id="CP024444">
    <property type="protein sequence ID" value="ATR79796.1"/>
    <property type="molecule type" value="Genomic_DNA"/>
</dbReference>
<evidence type="ECO:0000313" key="2">
    <source>
        <dbReference type="Proteomes" id="UP000229340"/>
    </source>
</evidence>
<evidence type="ECO:0000313" key="1">
    <source>
        <dbReference type="EMBL" id="ATR79796.1"/>
    </source>
</evidence>
<accession>A0A2D2LXT4</accession>